<dbReference type="Proteomes" id="UP000243528">
    <property type="component" value="Unassembled WGS sequence"/>
</dbReference>
<keyword evidence="2" id="KW-0808">Transferase</keyword>
<dbReference type="GO" id="GO:0016301">
    <property type="term" value="F:kinase activity"/>
    <property type="evidence" value="ECO:0007669"/>
    <property type="project" value="UniProtKB-KW"/>
</dbReference>
<organism evidence="2 3">
    <name type="scientific">Haloactinopolyspora alba</name>
    <dbReference type="NCBI Taxonomy" id="648780"/>
    <lineage>
        <taxon>Bacteria</taxon>
        <taxon>Bacillati</taxon>
        <taxon>Actinomycetota</taxon>
        <taxon>Actinomycetes</taxon>
        <taxon>Jiangellales</taxon>
        <taxon>Jiangellaceae</taxon>
        <taxon>Haloactinopolyspora</taxon>
    </lineage>
</organism>
<dbReference type="PANTHER" id="PTHR43190:SF3">
    <property type="entry name" value="N-ACETYL-D-GLUCOSAMINE KINASE"/>
    <property type="match status" value="1"/>
</dbReference>
<keyword evidence="3" id="KW-1185">Reference proteome</keyword>
<evidence type="ECO:0000313" key="3">
    <source>
        <dbReference type="Proteomes" id="UP000243528"/>
    </source>
</evidence>
<dbReference type="EMBL" id="PYGE01000011">
    <property type="protein sequence ID" value="PSL02166.1"/>
    <property type="molecule type" value="Genomic_DNA"/>
</dbReference>
<dbReference type="AlphaFoldDB" id="A0A2P8DY64"/>
<dbReference type="PANTHER" id="PTHR43190">
    <property type="entry name" value="N-ACETYL-D-GLUCOSAMINE KINASE"/>
    <property type="match status" value="1"/>
</dbReference>
<comment type="caution">
    <text evidence="2">The sequence shown here is derived from an EMBL/GenBank/DDBJ whole genome shotgun (WGS) entry which is preliminary data.</text>
</comment>
<reference evidence="2 3" key="1">
    <citation type="submission" date="2018-03" db="EMBL/GenBank/DDBJ databases">
        <title>Genomic Encyclopedia of Archaeal and Bacterial Type Strains, Phase II (KMG-II): from individual species to whole genera.</title>
        <authorList>
            <person name="Goeker M."/>
        </authorList>
    </citation>
    <scope>NUCLEOTIDE SEQUENCE [LARGE SCALE GENOMIC DNA]</scope>
    <source>
        <strain evidence="2 3">DSM 45211</strain>
    </source>
</reference>
<dbReference type="InterPro" id="IPR002731">
    <property type="entry name" value="ATPase_BadF"/>
</dbReference>
<feature type="domain" description="ATPase BadF/BadG/BcrA/BcrD type" evidence="1">
    <location>
        <begin position="10"/>
        <end position="304"/>
    </location>
</feature>
<proteinExistence type="predicted"/>
<dbReference type="RefSeq" id="WP_106538164.1">
    <property type="nucleotide sequence ID" value="NZ_PYGE01000011.1"/>
</dbReference>
<protein>
    <submittedName>
        <fullName evidence="2">N-acetylglucosamine kinase-like BadF-type ATPase</fullName>
    </submittedName>
</protein>
<dbReference type="Gene3D" id="3.30.420.40">
    <property type="match status" value="2"/>
</dbReference>
<keyword evidence="2" id="KW-0418">Kinase</keyword>
<dbReference type="OrthoDB" id="8701357at2"/>
<evidence type="ECO:0000259" key="1">
    <source>
        <dbReference type="Pfam" id="PF01869"/>
    </source>
</evidence>
<name>A0A2P8DY64_9ACTN</name>
<dbReference type="Pfam" id="PF01869">
    <property type="entry name" value="BcrAD_BadFG"/>
    <property type="match status" value="1"/>
</dbReference>
<dbReference type="InterPro" id="IPR043129">
    <property type="entry name" value="ATPase_NBD"/>
</dbReference>
<dbReference type="InterPro" id="IPR052519">
    <property type="entry name" value="Euk-type_GlcNAc_Kinase"/>
</dbReference>
<dbReference type="CDD" id="cd24007">
    <property type="entry name" value="ASKHA_NBD_eukNAGK-like"/>
    <property type="match status" value="1"/>
</dbReference>
<sequence>MTPPPARLVLGLDIGGTSTRALVVGTDGVRHGSGRGPGANITSHSLDHAMDAVSVTLDEALRGVDSSAVVAGVIGAAGDRNLIVPDTAEALTKRWRAAGLTCEYTVTSDALVAYVAGTSARDGSLLLSGTGALVARAEQRQLTRIVDGHGWLLGDLGSGFWLGREAVRSTLAFLDRGVSPGPLGQAVLAFQLGGAGTWPPDRVTVAELVLKVHDRPPVALSELAPLVTRHADDDPEAGRILREAAAHLMRATDTVRAPGETTPVVLTGSLLASDTPLARLVRGELAERWPDATVTTATDATAGAAWLAAVHADGLDDAAADALHVRLFSSHDRARHE</sequence>
<dbReference type="SUPFAM" id="SSF53067">
    <property type="entry name" value="Actin-like ATPase domain"/>
    <property type="match status" value="2"/>
</dbReference>
<accession>A0A2P8DY64</accession>
<evidence type="ECO:0000313" key="2">
    <source>
        <dbReference type="EMBL" id="PSL02166.1"/>
    </source>
</evidence>
<gene>
    <name evidence="2" type="ORF">CLV30_111121</name>
</gene>